<dbReference type="RefSeq" id="WP_380895180.1">
    <property type="nucleotide sequence ID" value="NZ_JBHTKY010000006.1"/>
</dbReference>
<keyword evidence="1" id="KW-0812">Transmembrane</keyword>
<sequence length="113" mass="13092">MEQQQQVKNITKPIVKISLTVLFLCCLLDLPYGYFQLVRFVGMTGFIVLAYLDKEKEDKTIMIIWICSAVLINPIFKIALGRTIWNVVDVIWSITLLTTLIIDYNADRRKNHS</sequence>
<name>A0ABW3RJ77_9SPHI</name>
<organism evidence="2 3">
    <name type="scientific">Sphingobacterium daejeonense</name>
    <dbReference type="NCBI Taxonomy" id="371142"/>
    <lineage>
        <taxon>Bacteria</taxon>
        <taxon>Pseudomonadati</taxon>
        <taxon>Bacteroidota</taxon>
        <taxon>Sphingobacteriia</taxon>
        <taxon>Sphingobacteriales</taxon>
        <taxon>Sphingobacteriaceae</taxon>
        <taxon>Sphingobacterium</taxon>
    </lineage>
</organism>
<keyword evidence="3" id="KW-1185">Reference proteome</keyword>
<protein>
    <submittedName>
        <fullName evidence="2">DUF6804 family protein</fullName>
    </submittedName>
</protein>
<keyword evidence="1" id="KW-1133">Transmembrane helix</keyword>
<dbReference type="Proteomes" id="UP001597205">
    <property type="component" value="Unassembled WGS sequence"/>
</dbReference>
<comment type="caution">
    <text evidence="2">The sequence shown here is derived from an EMBL/GenBank/DDBJ whole genome shotgun (WGS) entry which is preliminary data.</text>
</comment>
<feature type="transmembrane region" description="Helical" evidence="1">
    <location>
        <begin position="60"/>
        <end position="78"/>
    </location>
</feature>
<evidence type="ECO:0000256" key="1">
    <source>
        <dbReference type="SAM" id="Phobius"/>
    </source>
</evidence>
<gene>
    <name evidence="2" type="ORF">ACFQ2C_06490</name>
</gene>
<feature type="transmembrane region" description="Helical" evidence="1">
    <location>
        <begin position="84"/>
        <end position="104"/>
    </location>
</feature>
<dbReference type="EMBL" id="JBHTKY010000006">
    <property type="protein sequence ID" value="MFD1165249.1"/>
    <property type="molecule type" value="Genomic_DNA"/>
</dbReference>
<accession>A0ABW3RJ77</accession>
<reference evidence="3" key="1">
    <citation type="journal article" date="2019" name="Int. J. Syst. Evol. Microbiol.">
        <title>The Global Catalogue of Microorganisms (GCM) 10K type strain sequencing project: providing services to taxonomists for standard genome sequencing and annotation.</title>
        <authorList>
            <consortium name="The Broad Institute Genomics Platform"/>
            <consortium name="The Broad Institute Genome Sequencing Center for Infectious Disease"/>
            <person name="Wu L."/>
            <person name="Ma J."/>
        </authorList>
    </citation>
    <scope>NUCLEOTIDE SEQUENCE [LARGE SCALE GENOMIC DNA]</scope>
    <source>
        <strain evidence="3">CCUG 52468</strain>
    </source>
</reference>
<dbReference type="InterPro" id="IPR046548">
    <property type="entry name" value="DUF6804"/>
</dbReference>
<dbReference type="Pfam" id="PF20619">
    <property type="entry name" value="DUF6804"/>
    <property type="match status" value="1"/>
</dbReference>
<feature type="transmembrane region" description="Helical" evidence="1">
    <location>
        <begin position="14"/>
        <end position="31"/>
    </location>
</feature>
<evidence type="ECO:0000313" key="3">
    <source>
        <dbReference type="Proteomes" id="UP001597205"/>
    </source>
</evidence>
<proteinExistence type="predicted"/>
<keyword evidence="1" id="KW-0472">Membrane</keyword>
<evidence type="ECO:0000313" key="2">
    <source>
        <dbReference type="EMBL" id="MFD1165249.1"/>
    </source>
</evidence>